<feature type="domain" description="PAS" evidence="12">
    <location>
        <begin position="64"/>
        <end position="109"/>
    </location>
</feature>
<comment type="caution">
    <text evidence="14">The sequence shown here is derived from an EMBL/GenBank/DDBJ whole genome shotgun (WGS) entry which is preliminary data.</text>
</comment>
<evidence type="ECO:0000256" key="5">
    <source>
        <dbReference type="ARBA" id="ARBA00022679"/>
    </source>
</evidence>
<dbReference type="SUPFAM" id="SSF52172">
    <property type="entry name" value="CheY-like"/>
    <property type="match status" value="1"/>
</dbReference>
<name>A0A562ZWB4_9BURK</name>
<accession>A0A562ZWB4</accession>
<sequence length="559" mass="61292">MTAAGDWTMDAMGPDPEAMAHENAELRIQLQEAHDTLRAIQSGDVDALIVGSDIYTLDSSNAATNKLRQDVLSQMEDSVLAFDNDHHLVFMNPAAERLYGKTASATLGRPKAEVFEETWTDDAARQAAKEALDRQGAFQAISVHRTVDGSNIHVETRVSLLRDASGARTGQLYVIRNITERVEAERALQEADRQKDEFLATLAHELRNPLAPIRNALQLMQLTPSAEVHERARHIMERQLGQMVHLVDDLLDVSRISQGKVQLRLERTDLNQIIQTAVETSRPLVEARRHALTVTLPLPQTLMVDADETRLCQVVSNLLNNAAKYTPERGTIELSAVAADGHAVVTVRDSGVGIPKEYLPKVFDLFTQIDRTLERSQGGLGIGLALVKRLVELHRGQVSVQSGGTGRGSVFTVRLPLSSKAQPALGAAPHAPLEVASAGDLRVLVVDDNVDGAETLAQVLTLVGYQTRTVHDGLEALGAAQDFLPHVIVLDIGLPHLSGHEVARRIRQQSWGREMMLIALSGWGQEEDRKKSAEAGFNKHFVKPVDLLALTDEVRSYRS</sequence>
<evidence type="ECO:0000259" key="12">
    <source>
        <dbReference type="PROSITE" id="PS50112"/>
    </source>
</evidence>
<evidence type="ECO:0000256" key="3">
    <source>
        <dbReference type="ARBA" id="ARBA00012438"/>
    </source>
</evidence>
<dbReference type="FunFam" id="1.10.287.130:FF:000001">
    <property type="entry name" value="Two-component sensor histidine kinase"/>
    <property type="match status" value="1"/>
</dbReference>
<dbReference type="InterPro" id="IPR000700">
    <property type="entry name" value="PAS-assoc_C"/>
</dbReference>
<comment type="catalytic activity">
    <reaction evidence="1">
        <text>ATP + protein L-histidine = ADP + protein N-phospho-L-histidine.</text>
        <dbReference type="EC" id="2.7.13.3"/>
    </reaction>
</comment>
<dbReference type="PROSITE" id="PS50113">
    <property type="entry name" value="PAC"/>
    <property type="match status" value="1"/>
</dbReference>
<dbReference type="SUPFAM" id="SSF47384">
    <property type="entry name" value="Homodimeric domain of signal transducing histidine kinase"/>
    <property type="match status" value="1"/>
</dbReference>
<evidence type="ECO:0000259" key="11">
    <source>
        <dbReference type="PROSITE" id="PS50110"/>
    </source>
</evidence>
<dbReference type="Gene3D" id="3.40.50.2300">
    <property type="match status" value="1"/>
</dbReference>
<dbReference type="InterPro" id="IPR036097">
    <property type="entry name" value="HisK_dim/P_sf"/>
</dbReference>
<dbReference type="FunFam" id="3.30.565.10:FF:000006">
    <property type="entry name" value="Sensor histidine kinase WalK"/>
    <property type="match status" value="1"/>
</dbReference>
<dbReference type="Gene3D" id="3.30.565.10">
    <property type="entry name" value="Histidine kinase-like ATPase, C-terminal domain"/>
    <property type="match status" value="1"/>
</dbReference>
<dbReference type="GO" id="GO:0005886">
    <property type="term" value="C:plasma membrane"/>
    <property type="evidence" value="ECO:0007669"/>
    <property type="project" value="UniProtKB-SubCell"/>
</dbReference>
<dbReference type="InterPro" id="IPR036890">
    <property type="entry name" value="HATPase_C_sf"/>
</dbReference>
<evidence type="ECO:0000256" key="1">
    <source>
        <dbReference type="ARBA" id="ARBA00000085"/>
    </source>
</evidence>
<dbReference type="InterPro" id="IPR005467">
    <property type="entry name" value="His_kinase_dom"/>
</dbReference>
<evidence type="ECO:0000259" key="13">
    <source>
        <dbReference type="PROSITE" id="PS50113"/>
    </source>
</evidence>
<keyword evidence="5" id="KW-0808">Transferase</keyword>
<dbReference type="GO" id="GO:0000155">
    <property type="term" value="F:phosphorelay sensor kinase activity"/>
    <property type="evidence" value="ECO:0007669"/>
    <property type="project" value="InterPro"/>
</dbReference>
<evidence type="ECO:0000256" key="2">
    <source>
        <dbReference type="ARBA" id="ARBA00004429"/>
    </source>
</evidence>
<dbReference type="SMART" id="SM00388">
    <property type="entry name" value="HisKA"/>
    <property type="match status" value="1"/>
</dbReference>
<keyword evidence="15" id="KW-1185">Reference proteome</keyword>
<dbReference type="RefSeq" id="WP_145891336.1">
    <property type="nucleotide sequence ID" value="NZ_VOBQ01000003.1"/>
</dbReference>
<dbReference type="InterPro" id="IPR004358">
    <property type="entry name" value="Sig_transdc_His_kin-like_C"/>
</dbReference>
<dbReference type="OrthoDB" id="9768069at2"/>
<dbReference type="CDD" id="cd17580">
    <property type="entry name" value="REC_2_DhkD-like"/>
    <property type="match status" value="1"/>
</dbReference>
<dbReference type="EC" id="2.7.13.3" evidence="3"/>
<dbReference type="NCBIfam" id="TIGR00229">
    <property type="entry name" value="sensory_box"/>
    <property type="match status" value="1"/>
</dbReference>
<dbReference type="Pfam" id="PF02518">
    <property type="entry name" value="HATPase_c"/>
    <property type="match status" value="1"/>
</dbReference>
<feature type="domain" description="Histidine kinase" evidence="10">
    <location>
        <begin position="201"/>
        <end position="419"/>
    </location>
</feature>
<dbReference type="Gene3D" id="1.10.287.130">
    <property type="match status" value="1"/>
</dbReference>
<dbReference type="Pfam" id="PF08448">
    <property type="entry name" value="PAS_4"/>
    <property type="match status" value="1"/>
</dbReference>
<dbReference type="PROSITE" id="PS50110">
    <property type="entry name" value="RESPONSE_REGULATORY"/>
    <property type="match status" value="1"/>
</dbReference>
<dbReference type="CDD" id="cd00082">
    <property type="entry name" value="HisKA"/>
    <property type="match status" value="1"/>
</dbReference>
<dbReference type="InterPro" id="IPR000014">
    <property type="entry name" value="PAS"/>
</dbReference>
<keyword evidence="8" id="KW-0472">Membrane</keyword>
<dbReference type="InterPro" id="IPR003594">
    <property type="entry name" value="HATPase_dom"/>
</dbReference>
<keyword evidence="6" id="KW-0418">Kinase</keyword>
<dbReference type="AlphaFoldDB" id="A0A562ZWB4"/>
<dbReference type="InterPro" id="IPR035965">
    <property type="entry name" value="PAS-like_dom_sf"/>
</dbReference>
<dbReference type="PANTHER" id="PTHR43547">
    <property type="entry name" value="TWO-COMPONENT HISTIDINE KINASE"/>
    <property type="match status" value="1"/>
</dbReference>
<evidence type="ECO:0000313" key="14">
    <source>
        <dbReference type="EMBL" id="TWO72763.1"/>
    </source>
</evidence>
<dbReference type="EMBL" id="VOBQ01000003">
    <property type="protein sequence ID" value="TWO72763.1"/>
    <property type="molecule type" value="Genomic_DNA"/>
</dbReference>
<dbReference type="SUPFAM" id="SSF55785">
    <property type="entry name" value="PYP-like sensor domain (PAS domain)"/>
    <property type="match status" value="1"/>
</dbReference>
<dbReference type="InterPro" id="IPR003661">
    <property type="entry name" value="HisK_dim/P_dom"/>
</dbReference>
<proteinExistence type="predicted"/>
<dbReference type="PANTHER" id="PTHR43547:SF2">
    <property type="entry name" value="HYBRID SIGNAL TRANSDUCTION HISTIDINE KINASE C"/>
    <property type="match status" value="1"/>
</dbReference>
<dbReference type="InterPro" id="IPR011006">
    <property type="entry name" value="CheY-like_superfamily"/>
</dbReference>
<feature type="domain" description="PAC" evidence="13">
    <location>
        <begin position="134"/>
        <end position="190"/>
    </location>
</feature>
<dbReference type="PROSITE" id="PS50109">
    <property type="entry name" value="HIS_KIN"/>
    <property type="match status" value="1"/>
</dbReference>
<dbReference type="PRINTS" id="PR00344">
    <property type="entry name" value="BCTRLSENSOR"/>
</dbReference>
<evidence type="ECO:0000256" key="4">
    <source>
        <dbReference type="ARBA" id="ARBA00022553"/>
    </source>
</evidence>
<dbReference type="Proteomes" id="UP000318199">
    <property type="component" value="Unassembled WGS sequence"/>
</dbReference>
<dbReference type="SMART" id="SM00448">
    <property type="entry name" value="REC"/>
    <property type="match status" value="1"/>
</dbReference>
<dbReference type="SUPFAM" id="SSF55874">
    <property type="entry name" value="ATPase domain of HSP90 chaperone/DNA topoisomerase II/histidine kinase"/>
    <property type="match status" value="1"/>
</dbReference>
<gene>
    <name evidence="14" type="ORF">FN976_04320</name>
</gene>
<organism evidence="14 15">
    <name type="scientific">Caenimonas sedimenti</name>
    <dbReference type="NCBI Taxonomy" id="2596921"/>
    <lineage>
        <taxon>Bacteria</taxon>
        <taxon>Pseudomonadati</taxon>
        <taxon>Pseudomonadota</taxon>
        <taxon>Betaproteobacteria</taxon>
        <taxon>Burkholderiales</taxon>
        <taxon>Comamonadaceae</taxon>
        <taxon>Caenimonas</taxon>
    </lineage>
</organism>
<reference evidence="14 15" key="1">
    <citation type="submission" date="2019-07" db="EMBL/GenBank/DDBJ databases">
        <title>Caenimonas sedimenti sp. nov., isolated from activated sludge.</title>
        <authorList>
            <person name="Xu J."/>
        </authorList>
    </citation>
    <scope>NUCLEOTIDE SEQUENCE [LARGE SCALE GENOMIC DNA]</scope>
    <source>
        <strain evidence="14 15">HX-9-20</strain>
    </source>
</reference>
<keyword evidence="7" id="KW-0902">Two-component regulatory system</keyword>
<evidence type="ECO:0000256" key="8">
    <source>
        <dbReference type="ARBA" id="ARBA00023136"/>
    </source>
</evidence>
<evidence type="ECO:0000259" key="10">
    <source>
        <dbReference type="PROSITE" id="PS50109"/>
    </source>
</evidence>
<dbReference type="Pfam" id="PF00512">
    <property type="entry name" value="HisKA"/>
    <property type="match status" value="1"/>
</dbReference>
<dbReference type="InterPro" id="IPR001789">
    <property type="entry name" value="Sig_transdc_resp-reg_receiver"/>
</dbReference>
<comment type="subcellular location">
    <subcellularLocation>
        <location evidence="2">Cell inner membrane</location>
        <topology evidence="2">Multi-pass membrane protein</topology>
    </subcellularLocation>
</comment>
<protein>
    <recommendedName>
        <fullName evidence="3">histidine kinase</fullName>
        <ecNumber evidence="3">2.7.13.3</ecNumber>
    </recommendedName>
</protein>
<feature type="modified residue" description="4-aspartylphosphate" evidence="9">
    <location>
        <position position="491"/>
    </location>
</feature>
<dbReference type="CDD" id="cd00130">
    <property type="entry name" value="PAS"/>
    <property type="match status" value="1"/>
</dbReference>
<feature type="domain" description="Response regulatory" evidence="11">
    <location>
        <begin position="442"/>
        <end position="558"/>
    </location>
</feature>
<evidence type="ECO:0000256" key="6">
    <source>
        <dbReference type="ARBA" id="ARBA00022777"/>
    </source>
</evidence>
<dbReference type="Gene3D" id="3.30.450.20">
    <property type="entry name" value="PAS domain"/>
    <property type="match status" value="1"/>
</dbReference>
<dbReference type="SMART" id="SM00387">
    <property type="entry name" value="HATPase_c"/>
    <property type="match status" value="1"/>
</dbReference>
<evidence type="ECO:0000256" key="7">
    <source>
        <dbReference type="ARBA" id="ARBA00023012"/>
    </source>
</evidence>
<dbReference type="InterPro" id="IPR013656">
    <property type="entry name" value="PAS_4"/>
</dbReference>
<dbReference type="PROSITE" id="PS50112">
    <property type="entry name" value="PAS"/>
    <property type="match status" value="1"/>
</dbReference>
<evidence type="ECO:0000313" key="15">
    <source>
        <dbReference type="Proteomes" id="UP000318199"/>
    </source>
</evidence>
<evidence type="ECO:0000256" key="9">
    <source>
        <dbReference type="PROSITE-ProRule" id="PRU00169"/>
    </source>
</evidence>
<dbReference type="Pfam" id="PF00072">
    <property type="entry name" value="Response_reg"/>
    <property type="match status" value="1"/>
</dbReference>
<keyword evidence="4 9" id="KW-0597">Phosphoprotein</keyword>